<accession>A0ABR9XBT3</accession>
<name>A0ABR9XBT3_9RHOB</name>
<dbReference type="Proteomes" id="UP000607796">
    <property type="component" value="Unassembled WGS sequence"/>
</dbReference>
<evidence type="ECO:0000313" key="2">
    <source>
        <dbReference type="Proteomes" id="UP000607796"/>
    </source>
</evidence>
<keyword evidence="2" id="KW-1185">Reference proteome</keyword>
<reference evidence="1 2" key="1">
    <citation type="journal article" date="2021" name="Int. J. Syst. Evol. Microbiol.">
        <title>Salipiger mangrovisoli sp. nov., isolated from mangrove soil and the proposal for the reclassification of Paraphaeobacter pallidus as Salipiger pallidus comb. nov.</title>
        <authorList>
            <person name="Du J."/>
            <person name="Liu Y."/>
            <person name="Pei T."/>
            <person name="Deng M.R."/>
            <person name="Zhu H."/>
        </authorList>
    </citation>
    <scope>NUCLEOTIDE SEQUENCE [LARGE SCALE GENOMIC DNA]</scope>
    <source>
        <strain evidence="1 2">6D45A</strain>
    </source>
</reference>
<dbReference type="RefSeq" id="WP_194138125.1">
    <property type="nucleotide sequence ID" value="NZ_JADFFK010000055.1"/>
</dbReference>
<comment type="caution">
    <text evidence="1">The sequence shown here is derived from an EMBL/GenBank/DDBJ whole genome shotgun (WGS) entry which is preliminary data.</text>
</comment>
<dbReference type="Pfam" id="PF18742">
    <property type="entry name" value="DpnII-MboI"/>
    <property type="match status" value="1"/>
</dbReference>
<protein>
    <recommendedName>
        <fullName evidence="3">Restriction endonuclease</fullName>
    </recommendedName>
</protein>
<dbReference type="EMBL" id="JADFFK010000055">
    <property type="protein sequence ID" value="MBE9640877.1"/>
    <property type="molecule type" value="Genomic_DNA"/>
</dbReference>
<organism evidence="1 2">
    <name type="scientific">Salipiger mangrovisoli</name>
    <dbReference type="NCBI Taxonomy" id="2865933"/>
    <lineage>
        <taxon>Bacteria</taxon>
        <taxon>Pseudomonadati</taxon>
        <taxon>Pseudomonadota</taxon>
        <taxon>Alphaproteobacteria</taxon>
        <taxon>Rhodobacterales</taxon>
        <taxon>Roseobacteraceae</taxon>
        <taxon>Salipiger</taxon>
    </lineage>
</organism>
<sequence>MAQLTETDIELATKAYGAARAAVQDCYAQVHAYADAEENHPGHFEADEYLKDMAAHLAELNRKAIDAVRILFELIGLNETQIDFDKQLAGIEEADFTKVKYFDEYLGAHNAVVDIVSRRLDRIGPLLEIPANVETERRMLGRMLRQIPHYLDSMKNVPTREKDVQDALHPALRLAFPDVIREPVIPKQTKTYKPDFSIDSIATAVEVKFADNKVKATSAIGQLYEDMKGYAASEFTHFIGLVYLTGAYLSQEQVEAELKRVGTPKDWCVAVVVGGAATKSKSEPAGSAKSKTR</sequence>
<gene>
    <name evidence="1" type="ORF">IQ782_28950</name>
</gene>
<evidence type="ECO:0000313" key="1">
    <source>
        <dbReference type="EMBL" id="MBE9640877.1"/>
    </source>
</evidence>
<evidence type="ECO:0008006" key="3">
    <source>
        <dbReference type="Google" id="ProtNLM"/>
    </source>
</evidence>
<proteinExistence type="predicted"/>